<dbReference type="GO" id="GO:0005794">
    <property type="term" value="C:Golgi apparatus"/>
    <property type="evidence" value="ECO:0007669"/>
    <property type="project" value="UniProtKB-SubCell"/>
</dbReference>
<evidence type="ECO:0000256" key="13">
    <source>
        <dbReference type="ARBA" id="ARBA00023212"/>
    </source>
</evidence>
<dbReference type="GO" id="GO:0031032">
    <property type="term" value="P:actomyosin structure organization"/>
    <property type="evidence" value="ECO:0007669"/>
    <property type="project" value="TreeGrafter"/>
</dbReference>
<dbReference type="InterPro" id="IPR000048">
    <property type="entry name" value="IQ_motif_EF-hand-BS"/>
</dbReference>
<evidence type="ECO:0000256" key="1">
    <source>
        <dbReference type="ARBA" id="ARBA00004267"/>
    </source>
</evidence>
<evidence type="ECO:0000256" key="9">
    <source>
        <dbReference type="ARBA" id="ARBA00023034"/>
    </source>
</evidence>
<feature type="region of interest" description="Disordered" evidence="19">
    <location>
        <begin position="92"/>
        <end position="114"/>
    </location>
</feature>
<evidence type="ECO:0000259" key="21">
    <source>
        <dbReference type="PROSITE" id="PS50163"/>
    </source>
</evidence>
<evidence type="ECO:0000256" key="4">
    <source>
        <dbReference type="ARBA" id="ARBA00022481"/>
    </source>
</evidence>
<dbReference type="FunFam" id="1.20.58.530:FF:000011">
    <property type="entry name" value="unconventional myosin-XVIIIa isoform X2"/>
    <property type="match status" value="1"/>
</dbReference>
<evidence type="ECO:0000256" key="6">
    <source>
        <dbReference type="ARBA" id="ARBA00022553"/>
    </source>
</evidence>
<dbReference type="SUPFAM" id="SSF50156">
    <property type="entry name" value="PDZ domain-like"/>
    <property type="match status" value="1"/>
</dbReference>
<dbReference type="SUPFAM" id="SSF52540">
    <property type="entry name" value="P-loop containing nucleoside triphosphate hydrolases"/>
    <property type="match status" value="1"/>
</dbReference>
<dbReference type="FunFam" id="4.10.270.10:FF:000002">
    <property type="entry name" value="unconventional myosin-XVIIIa isoform X1"/>
    <property type="match status" value="1"/>
</dbReference>
<evidence type="ECO:0000259" key="20">
    <source>
        <dbReference type="PROSITE" id="PS50106"/>
    </source>
</evidence>
<dbReference type="InterPro" id="IPR001609">
    <property type="entry name" value="Myosin_head_motor_dom-like"/>
</dbReference>
<evidence type="ECO:0000256" key="7">
    <source>
        <dbReference type="ARBA" id="ARBA00022741"/>
    </source>
</evidence>
<feature type="compositionally biased region" description="Polar residues" evidence="19">
    <location>
        <begin position="1989"/>
        <end position="1998"/>
    </location>
</feature>
<dbReference type="InterPro" id="IPR036034">
    <property type="entry name" value="PDZ_sf"/>
</dbReference>
<evidence type="ECO:0000256" key="2">
    <source>
        <dbReference type="ARBA" id="ARBA00004601"/>
    </source>
</evidence>
<dbReference type="CDD" id="cd01386">
    <property type="entry name" value="MYSc_Myo18"/>
    <property type="match status" value="1"/>
</dbReference>
<dbReference type="Gene3D" id="1.10.10.820">
    <property type="match status" value="1"/>
</dbReference>
<dbReference type="GO" id="GO:0032982">
    <property type="term" value="C:myosin filament"/>
    <property type="evidence" value="ECO:0007669"/>
    <property type="project" value="TreeGrafter"/>
</dbReference>
<dbReference type="GO" id="GO:1903028">
    <property type="term" value="P:positive regulation of opsonization"/>
    <property type="evidence" value="ECO:0007669"/>
    <property type="project" value="UniProtKB-ARBA"/>
</dbReference>
<dbReference type="InterPro" id="IPR057772">
    <property type="entry name" value="SH3_Myo18a"/>
</dbReference>
<keyword evidence="8 17" id="KW-0067">ATP-binding</keyword>
<reference evidence="24" key="2">
    <citation type="submission" date="2025-09" db="UniProtKB">
        <authorList>
            <consortium name="Ensembl"/>
        </authorList>
    </citation>
    <scope>IDENTIFICATION</scope>
</reference>
<dbReference type="Gene3D" id="1.20.58.530">
    <property type="match status" value="1"/>
</dbReference>
<feature type="coiled-coil region" evidence="18">
    <location>
        <begin position="1250"/>
        <end position="1354"/>
    </location>
</feature>
<dbReference type="FunFam" id="2.30.42.10:FF:000059">
    <property type="entry name" value="unconventional myosin-XVIIIa isoform X1"/>
    <property type="match status" value="1"/>
</dbReference>
<name>A0A8C6DAN4_MOSMO</name>
<dbReference type="Gene3D" id="4.10.270.10">
    <property type="entry name" value="Myosin, subunit A"/>
    <property type="match status" value="1"/>
</dbReference>
<dbReference type="GO" id="GO:0005815">
    <property type="term" value="C:microtubule organizing center"/>
    <property type="evidence" value="ECO:0007669"/>
    <property type="project" value="UniProtKB-SubCell"/>
</dbReference>
<keyword evidence="7 17" id="KW-0547">Nucleotide-binding</keyword>
<feature type="region of interest" description="Disordered" evidence="19">
    <location>
        <begin position="1"/>
        <end position="34"/>
    </location>
</feature>
<dbReference type="Gene3D" id="1.20.5.1160">
    <property type="entry name" value="Vasodilator-stimulated phosphoprotein"/>
    <property type="match status" value="1"/>
</dbReference>
<dbReference type="FunFam" id="1.20.5.1160:FF:000006">
    <property type="entry name" value="Myosin-XVIIIa isoform a"/>
    <property type="match status" value="1"/>
</dbReference>
<dbReference type="Ensembl" id="ENSMMST00000015059.1">
    <property type="protein sequence ID" value="ENSMMSP00000013637.1"/>
    <property type="gene ID" value="ENSMMSG00000009781.1"/>
</dbReference>
<feature type="compositionally biased region" description="Basic and acidic residues" evidence="19">
    <location>
        <begin position="2031"/>
        <end position="2040"/>
    </location>
</feature>
<feature type="domain" description="Myosin motor" evidence="22">
    <location>
        <begin position="405"/>
        <end position="1186"/>
    </location>
</feature>
<dbReference type="GO" id="GO:0043030">
    <property type="term" value="P:regulation of macrophage activation"/>
    <property type="evidence" value="ECO:0007669"/>
    <property type="project" value="UniProtKB-ARBA"/>
</dbReference>
<dbReference type="Pfam" id="PF00063">
    <property type="entry name" value="Myosin_head"/>
    <property type="match status" value="2"/>
</dbReference>
<evidence type="ECO:0000259" key="23">
    <source>
        <dbReference type="PROSITE" id="PS51844"/>
    </source>
</evidence>
<dbReference type="Gene3D" id="3.30.70.1590">
    <property type="match status" value="1"/>
</dbReference>
<keyword evidence="11 17" id="KW-0518">Myosin</keyword>
<dbReference type="SMART" id="SM00015">
    <property type="entry name" value="IQ"/>
    <property type="match status" value="1"/>
</dbReference>
<keyword evidence="10 18" id="KW-0175">Coiled coil</keyword>
<feature type="region of interest" description="Disordered" evidence="19">
    <location>
        <begin position="140"/>
        <end position="167"/>
    </location>
</feature>
<evidence type="ECO:0000256" key="3">
    <source>
        <dbReference type="ARBA" id="ARBA00008314"/>
    </source>
</evidence>
<sequence>MFNLMKKDKDKDGGRKEKKEKKEKKERMSAAELRSLEEMSLRRGFFNLNRSSKRDSRTRLEISNPIPIKVASGSDLHLTDIDSDSNRGSVVLDSGHLSTASSSDDLKGEEGGGRGSVLQRAAKFGSLAKQNSQMIAKRFSFSQRSRDESTSETSTPSEHSAAPSPQVEVRTLEGQLTQHPGPGIPRSGPRTRAPELVTKRFPADLRLPPVLSPPPPALRELELLRRPTGDFGFSLRRTTMLDRGPEGQVYRRVVHFAEPGAGTKDLALGLVPGDRLVEINGLKVENKSRDEIVEMIRQSGDSVRLKVQPIPELSELSQSWLRSVEGLRREPAHVKTEEQIAAEEAWYETEKVWLVHKDGFSLATQLKSKELSLPEGKVRVKLDHDGAILDVDEDDVEKANAPSCDRLEDLASLVYLNESSVLHTLRQRYGASLLHTYAGPSLLVLSPRGAPAVYSEKVMHMFKGCRREDMAPHIYAVAQTAYRAMLMSRQDQSIILLGSSGSGKTTSCQHLVQYLATIAGTSGNKVFSVDKWQALSTLLEAFGNSPTVMNGNATRFSQILSLDFDQAGQVASASIQTMLLEKLRVARRPVGEATFNVFYYLLACGDGTLRTELHLNHLAENNVFGIVPLAKPEEKQKAAQQFSKLQTAMKVLGVSPDEQKACWLILAAIYHLGAAGATKEAAEAGRRQFARHEWAQKAAYLLGCSLEELSSAIFKHHHQGGTLQRSTSFRQGPEESSLGDGTGPKLSALECLEGMASGLYSELFTLLISLVNRALKSSQHSLCSVMIVDTPGFQNPEQGGSARGASFEELCHNYAQDRLQRLFHERTFVQELERYKEENIELAFDDLEPAMDDSVAAVDQASHQTLVRSLARTDEARGLLWLLEEEALVPGATEDTLLERLFSYYGPQEGDKKGQSPLLRSSKSHHFLLGHSHGTNWVEYNTAGWLSYTKQNPAAQNAPRLLQDSQKKIISNLFLGRAGGATVLSGSIAGLEGGSQLALRRATSMRKTFTTGMAAVKKKSLCIQIKLQVDALIDTVKKSKLHFVHCFLPVAEGWAGEPRSAASRRVSSSSELDLPPGEHCEAGGLLPLDVPLLRAQLRGSRLLDAVRMYRQGYPDHMVFSEFRRRFDVLAPHLTKKHGRNYIVVDERRAVEELLESLDLEKSSCCMGLSRVFFRAGTLARLEEQRDEQTSRNLTLFQAACRGYLARQHFKKKKIQDLAIRCVQKNIKKNKGVKDWPWWKLFTTVRPLIEVQLSEEQIRNKDEEIQQLKSKLEKVEKERNELRLSSDRLETRISELTSELTDERNTGESASQLLDAETAERLRAEKEMKELQTQYDALKKKMEVMEMEVMEARLIRAAEINGDVADGDTGGEWRLKYERAMREVDFTKKRLQQEFEDKLEVEQQSKRQLERRLGDLQADSDESQRTLQQLKKKCQRLTAELQDTKLHLEGQQVRNHELEKKQRRFDSELSQAHEEAQREKLQREKLQREKDMLLAEAFSLKQQMEEKDMDIAGFTQKVVSLEAELQDISSQESKDEASLAKVKKQLRDLEAKVKDQEEELDEQAGTIQMLEQAKLRLEMEMERMRQTHSKEMENRDEEVEEARQSCQKKLKQMEVQLEEEYEDKQKVLREKRELESKLATLSDQVNQRDFESEKRLRKDLKRTKALLADAQIMLDHLKNNAPSKREIAQLKNQLEESEFTCAAAVKARKAMEVEIEDLHLQIDDIAKAKTALEEQLSRLQREKNEIQNRLEEDQEDMNELMKKHKAAVAQASRDLAQMNDLQAQLEEANKEKQELQEKLQALQSQVEFLEQSMVDKSLVSRQEAKIRELETRLEFERTQVKRLESLASRLKENMEKLTEERDQRVAAENREKEQNKRLQRQLRDTKEEMGELARKEAEASRKKHELEMDLESLEAANQSLQADLKLAFKRIGDLQAAIEDEMESDENEDLINSEGDSDVDSELEDRVDGVKSWLSKNKGPSKAASDDGSLKSSSPTSYWKSLAPDRSDDEHDLLDGTSRPRYAHNYLSDSDTEAKQTETNA</sequence>
<dbReference type="PROSITE" id="PS50163">
    <property type="entry name" value="RECA_3"/>
    <property type="match status" value="1"/>
</dbReference>
<proteinExistence type="inferred from homology"/>
<dbReference type="GO" id="GO:0016460">
    <property type="term" value="C:myosin II complex"/>
    <property type="evidence" value="ECO:0007669"/>
    <property type="project" value="TreeGrafter"/>
</dbReference>
<evidence type="ECO:0000256" key="16">
    <source>
        <dbReference type="ARBA" id="ARBA00073449"/>
    </source>
</evidence>
<feature type="region of interest" description="Disordered" evidence="19">
    <location>
        <begin position="1938"/>
        <end position="2040"/>
    </location>
</feature>
<evidence type="ECO:0000256" key="8">
    <source>
        <dbReference type="ARBA" id="ARBA00022840"/>
    </source>
</evidence>
<dbReference type="Proteomes" id="UP000694544">
    <property type="component" value="Unplaced"/>
</dbReference>
<feature type="region of interest" description="Disordered" evidence="19">
    <location>
        <begin position="723"/>
        <end position="742"/>
    </location>
</feature>
<feature type="compositionally biased region" description="Basic and acidic residues" evidence="19">
    <location>
        <begin position="1"/>
        <end position="17"/>
    </location>
</feature>
<keyword evidence="4" id="KW-0488">Methylation</keyword>
<keyword evidence="13" id="KW-0206">Cytoskeleton</keyword>
<dbReference type="GO" id="GO:0005524">
    <property type="term" value="F:ATP binding"/>
    <property type="evidence" value="ECO:0007669"/>
    <property type="project" value="UniProtKB-UniRule"/>
</dbReference>
<keyword evidence="25" id="KW-1185">Reference proteome</keyword>
<dbReference type="FunFam" id="1.10.10.820:FF:000004">
    <property type="entry name" value="unconventional myosin-XVIIIa isoform X1"/>
    <property type="match status" value="1"/>
</dbReference>
<dbReference type="InterPro" id="IPR036961">
    <property type="entry name" value="Kinesin_motor_dom_sf"/>
</dbReference>
<comment type="function">
    <text evidence="15">May link Golgi membranes to the cytoskeleton and participate in the tensile force required for vesicle budding from the Golgi. Thereby, may play a role in Golgi membrane trafficking and could indirectly give its flattened shape to the Golgi apparatus. Alternatively, in concert with LURAP1 and CDC42BPA/CDC42BPB, has been involved in modulating lamellar actomyosin retrograde flow that is crucial to cell protrusion and migration. May be involved in the maintenance of the stromal cell architectures required for cell to cell contact. Regulates trafficking, expression, and activation of innate immune receptors on macrophages. Plays a role to suppress inflammatory responsiveness of macrophages via a mechanism that modulates CD14 trafficking. Acts as a receptor of surfactant-associated protein A (SFTPA1/SP-A) and plays an important role in internalization and clearance of SFTPA1-opsonized S.aureus by alveolar macrophages. Strongly enhances natural killer cell cytotoxicity.</text>
</comment>
<keyword evidence="12 17" id="KW-0505">Motor protein</keyword>
<dbReference type="PROSITE" id="PS51844">
    <property type="entry name" value="SH3_LIKE"/>
    <property type="match status" value="1"/>
</dbReference>
<dbReference type="GO" id="GO:0003677">
    <property type="term" value="F:DNA binding"/>
    <property type="evidence" value="ECO:0007669"/>
    <property type="project" value="InterPro"/>
</dbReference>
<feature type="domain" description="RecA family profile 2" evidence="21">
    <location>
        <begin position="542"/>
        <end position="607"/>
    </location>
</feature>
<keyword evidence="17" id="KW-0009">Actin-binding</keyword>
<feature type="region of interest" description="Disordered" evidence="19">
    <location>
        <begin position="1853"/>
        <end position="1902"/>
    </location>
</feature>
<dbReference type="PRINTS" id="PR00193">
    <property type="entry name" value="MYOSINHEAVY"/>
</dbReference>
<dbReference type="Pfam" id="PF00595">
    <property type="entry name" value="PDZ"/>
    <property type="match status" value="1"/>
</dbReference>
<organism evidence="24 25">
    <name type="scientific">Moschus moschiferus</name>
    <name type="common">Siberian musk deer</name>
    <name type="synonym">Moschus sibiricus</name>
    <dbReference type="NCBI Taxonomy" id="68415"/>
    <lineage>
        <taxon>Eukaryota</taxon>
        <taxon>Metazoa</taxon>
        <taxon>Chordata</taxon>
        <taxon>Craniata</taxon>
        <taxon>Vertebrata</taxon>
        <taxon>Euteleostomi</taxon>
        <taxon>Mammalia</taxon>
        <taxon>Eutheria</taxon>
        <taxon>Laurasiatheria</taxon>
        <taxon>Artiodactyla</taxon>
        <taxon>Ruminantia</taxon>
        <taxon>Pecora</taxon>
        <taxon>Moschidae</taxon>
        <taxon>Moschus</taxon>
    </lineage>
</organism>
<evidence type="ECO:0000256" key="15">
    <source>
        <dbReference type="ARBA" id="ARBA00058021"/>
    </source>
</evidence>
<dbReference type="FunFam" id="1.20.120.720:FF:000007">
    <property type="entry name" value="unconventional myosin-XVIIIa isoform X2"/>
    <property type="match status" value="1"/>
</dbReference>
<dbReference type="GO" id="GO:0051015">
    <property type="term" value="F:actin filament binding"/>
    <property type="evidence" value="ECO:0007669"/>
    <property type="project" value="TreeGrafter"/>
</dbReference>
<accession>A0A8C6DAN4</accession>
<dbReference type="PROSITE" id="PS51456">
    <property type="entry name" value="MYOSIN_MOTOR"/>
    <property type="match status" value="1"/>
</dbReference>
<reference evidence="24" key="1">
    <citation type="submission" date="2025-08" db="UniProtKB">
        <authorList>
            <consortium name="Ensembl"/>
        </authorList>
    </citation>
    <scope>IDENTIFICATION</scope>
</reference>
<feature type="binding site" evidence="17">
    <location>
        <begin position="498"/>
        <end position="505"/>
    </location>
    <ligand>
        <name>ATP</name>
        <dbReference type="ChEBI" id="CHEBI:30616"/>
    </ligand>
</feature>
<dbReference type="InterPro" id="IPR036064">
    <property type="entry name" value="MYSc_Myo18"/>
</dbReference>
<dbReference type="Gene3D" id="1.20.120.720">
    <property type="entry name" value="Myosin VI head, motor domain, U50 subdomain"/>
    <property type="match status" value="1"/>
</dbReference>
<comment type="subcellular location">
    <subcellularLocation>
        <location evidence="1">Cytoplasm</location>
        <location evidence="1">Cytoskeleton</location>
        <location evidence="1">Microtubule organizing center</location>
    </subcellularLocation>
    <subcellularLocation>
        <location evidence="2">Golgi apparatus</location>
        <location evidence="2">trans-Golgi network</location>
    </subcellularLocation>
    <subcellularLocation>
        <location evidence="14">Golgi outpost</location>
    </subcellularLocation>
</comment>
<feature type="region of interest" description="Disordered" evidence="19">
    <location>
        <begin position="1451"/>
        <end position="1481"/>
    </location>
</feature>
<dbReference type="SUPFAM" id="SSF90257">
    <property type="entry name" value="Myosin rod fragments"/>
    <property type="match status" value="1"/>
</dbReference>
<protein>
    <recommendedName>
        <fullName evidence="16">Unconventional myosin-XVIIIa</fullName>
    </recommendedName>
</protein>
<dbReference type="PROSITE" id="PS50106">
    <property type="entry name" value="PDZ"/>
    <property type="match status" value="1"/>
</dbReference>
<dbReference type="InterPro" id="IPR027417">
    <property type="entry name" value="P-loop_NTPase"/>
</dbReference>
<comment type="caution">
    <text evidence="17">Lacks conserved residue(s) required for the propagation of feature annotation.</text>
</comment>
<evidence type="ECO:0000256" key="12">
    <source>
        <dbReference type="ARBA" id="ARBA00023175"/>
    </source>
</evidence>
<dbReference type="Pfam" id="PF24556">
    <property type="entry name" value="SH3_Myosin-XVIIIa"/>
    <property type="match status" value="1"/>
</dbReference>
<evidence type="ECO:0000259" key="22">
    <source>
        <dbReference type="PROSITE" id="PS51456"/>
    </source>
</evidence>
<keyword evidence="6" id="KW-0597">Phosphoprotein</keyword>
<dbReference type="Gene3D" id="2.30.42.10">
    <property type="match status" value="1"/>
</dbReference>
<dbReference type="Gene3D" id="3.40.850.10">
    <property type="entry name" value="Kinesin motor domain"/>
    <property type="match status" value="1"/>
</dbReference>
<dbReference type="GO" id="GO:0008094">
    <property type="term" value="F:ATP-dependent activity, acting on DNA"/>
    <property type="evidence" value="ECO:0007669"/>
    <property type="project" value="InterPro"/>
</dbReference>
<evidence type="ECO:0000256" key="5">
    <source>
        <dbReference type="ARBA" id="ARBA00022490"/>
    </source>
</evidence>
<feature type="domain" description="PDZ" evidence="20">
    <location>
        <begin position="220"/>
        <end position="311"/>
    </location>
</feature>
<feature type="compositionally biased region" description="Acidic residues" evidence="19">
    <location>
        <begin position="1938"/>
        <end position="1962"/>
    </location>
</feature>
<comment type="similarity">
    <text evidence="3 17">Belongs to the TRAFAC class myosin-kinesin ATPase superfamily. Myosin family.</text>
</comment>
<dbReference type="SMART" id="SM00228">
    <property type="entry name" value="PDZ"/>
    <property type="match status" value="1"/>
</dbReference>
<evidence type="ECO:0000256" key="11">
    <source>
        <dbReference type="ARBA" id="ARBA00023123"/>
    </source>
</evidence>
<evidence type="ECO:0000313" key="24">
    <source>
        <dbReference type="Ensembl" id="ENSMMSP00000013637.1"/>
    </source>
</evidence>
<dbReference type="Pfam" id="PF01576">
    <property type="entry name" value="Myosin_tail_1"/>
    <property type="match status" value="1"/>
</dbReference>
<dbReference type="PANTHER" id="PTHR45615:SF13">
    <property type="entry name" value="UNCONVENTIONAL MYOSIN-XVIIIA"/>
    <property type="match status" value="1"/>
</dbReference>
<feature type="compositionally biased region" description="Low complexity" evidence="19">
    <location>
        <begin position="151"/>
        <end position="160"/>
    </location>
</feature>
<dbReference type="GO" id="GO:0006259">
    <property type="term" value="P:DNA metabolic process"/>
    <property type="evidence" value="ECO:0007669"/>
    <property type="project" value="InterPro"/>
</dbReference>
<evidence type="ECO:0000256" key="18">
    <source>
        <dbReference type="SAM" id="Coils"/>
    </source>
</evidence>
<feature type="compositionally biased region" description="Basic and acidic residues" evidence="19">
    <location>
        <begin position="23"/>
        <end position="34"/>
    </location>
</feature>
<evidence type="ECO:0000256" key="14">
    <source>
        <dbReference type="ARBA" id="ARBA00024182"/>
    </source>
</evidence>
<dbReference type="InterPro" id="IPR004009">
    <property type="entry name" value="SH3_Myosin"/>
</dbReference>
<dbReference type="InterPro" id="IPR020587">
    <property type="entry name" value="RecA_monomer-monomer_interface"/>
</dbReference>
<dbReference type="FunFam" id="3.30.70.1590:FF:000004">
    <property type="entry name" value="unconventional myosin-XVIIIa isoform X1"/>
    <property type="match status" value="1"/>
</dbReference>
<dbReference type="SMART" id="SM00242">
    <property type="entry name" value="MYSc"/>
    <property type="match status" value="1"/>
</dbReference>
<evidence type="ECO:0000256" key="19">
    <source>
        <dbReference type="SAM" id="MobiDB-lite"/>
    </source>
</evidence>
<dbReference type="InterPro" id="IPR002928">
    <property type="entry name" value="Myosin_tail"/>
</dbReference>
<gene>
    <name evidence="24" type="primary">MYO18A</name>
</gene>
<dbReference type="FunFam" id="3.40.850.10:FF:000020">
    <property type="entry name" value="unconventional myosin-XVIIIa isoform X1"/>
    <property type="match status" value="1"/>
</dbReference>
<evidence type="ECO:0000256" key="10">
    <source>
        <dbReference type="ARBA" id="ARBA00023054"/>
    </source>
</evidence>
<feature type="domain" description="Myosin N-terminal SH3-like" evidence="23">
    <location>
        <begin position="349"/>
        <end position="401"/>
    </location>
</feature>
<dbReference type="InterPro" id="IPR001478">
    <property type="entry name" value="PDZ"/>
</dbReference>
<keyword evidence="9" id="KW-0333">Golgi apparatus</keyword>
<dbReference type="PROSITE" id="PS50096">
    <property type="entry name" value="IQ"/>
    <property type="match status" value="1"/>
</dbReference>
<dbReference type="PANTHER" id="PTHR45615">
    <property type="entry name" value="MYOSIN HEAVY CHAIN, NON-MUSCLE"/>
    <property type="match status" value="1"/>
</dbReference>
<evidence type="ECO:0000313" key="25">
    <source>
        <dbReference type="Proteomes" id="UP000694544"/>
    </source>
</evidence>
<evidence type="ECO:0000256" key="17">
    <source>
        <dbReference type="PROSITE-ProRule" id="PRU00782"/>
    </source>
</evidence>
<keyword evidence="5" id="KW-0963">Cytoplasm</keyword>
<dbReference type="GO" id="GO:0003774">
    <property type="term" value="F:cytoskeletal motor activity"/>
    <property type="evidence" value="ECO:0007669"/>
    <property type="project" value="UniProtKB-UniRule"/>
</dbReference>
<dbReference type="GeneTree" id="ENSGT00940000155768"/>
<dbReference type="CDD" id="cd06747">
    <property type="entry name" value="PDZ_MYO18-like"/>
    <property type="match status" value="1"/>
</dbReference>